<keyword evidence="2" id="KW-1185">Reference proteome</keyword>
<accession>A0A6P1QW19</accession>
<dbReference type="KEGG" id="bcad:DBX24_02730"/>
<reference evidence="1 2" key="1">
    <citation type="submission" date="2018-04" db="EMBL/GenBank/DDBJ databases">
        <title>Characteristic and Complete Genome Sequencing of A Novel Member of Infective Endocarditis Causative Bacteria: Bergeyella cardium QL-PH.</title>
        <authorList>
            <person name="Pan H."/>
            <person name="Sun E."/>
            <person name="Zhang Y."/>
        </authorList>
    </citation>
    <scope>NUCLEOTIDE SEQUENCE [LARGE SCALE GENOMIC DNA]</scope>
    <source>
        <strain evidence="1 2">HPQL</strain>
    </source>
</reference>
<dbReference type="EMBL" id="CP029149">
    <property type="protein sequence ID" value="QHN64884.1"/>
    <property type="molecule type" value="Genomic_DNA"/>
</dbReference>
<organism evidence="1 2">
    <name type="scientific">Bergeyella cardium</name>
    <dbReference type="NCBI Taxonomy" id="1585976"/>
    <lineage>
        <taxon>Bacteria</taxon>
        <taxon>Pseudomonadati</taxon>
        <taxon>Bacteroidota</taxon>
        <taxon>Flavobacteriia</taxon>
        <taxon>Flavobacteriales</taxon>
        <taxon>Weeksellaceae</taxon>
        <taxon>Bergeyella</taxon>
    </lineage>
</organism>
<dbReference type="Proteomes" id="UP000464318">
    <property type="component" value="Chromosome"/>
</dbReference>
<name>A0A6P1QW19_9FLAO</name>
<evidence type="ECO:0000313" key="2">
    <source>
        <dbReference type="Proteomes" id="UP000464318"/>
    </source>
</evidence>
<protein>
    <submittedName>
        <fullName evidence="1">Uncharacterized protein</fullName>
    </submittedName>
</protein>
<evidence type="ECO:0000313" key="1">
    <source>
        <dbReference type="EMBL" id="QHN64884.1"/>
    </source>
</evidence>
<dbReference type="RefSeq" id="WP_160223913.1">
    <property type="nucleotide sequence ID" value="NZ_CP029149.1"/>
</dbReference>
<sequence>MERREAHCRQPLAGDPIAVSMLNKYSQGSNINNRYMRFKMTLALVLMSILASAQTEYDGRVGINTETPKASLEIARHTGLPETSVQGVLFPQLTTEQRDKFTKTDVAEGTMIFNLTKRCLEIFTQNDWNCVSKGSSTPLGVSMQVMGAGWEGVFQQGVDIPAGSGTHKVKFLIINNGATAWTGDLSSALTITNTPAPGPSGTPGPTGTVDIDGSQNSNVTVAPGTSEVVTYTLKGKPQPGSIKARLEVGIYAVEQNYSIGVGFAEFQDHSIYVFSWKEDNSVQGPRPANQTYQGKIDNSEYKIPVKIPYKNGDGREFGEFTKTVTIGTGANQRNLKLTIPGGKLHKNTNPNLYNVITGTLEVLEPTPYLAPLLEAGSADEEIASIPVQLTSATQPFNLKVMATGGVKDKQYNYATPGLNKYEHRFVYSKVMVYDQQVWLDKNLGAYYADATSYLHFGNDQTYERRSPNDGIDYRGLGSVFQWGREADGYELVDWNTTQPKPHGGAGEFKYTSLAQFPSGTTTDAWKRYDQYEYKTKVTSFTDPCPSGWHTPTETDIEQLLLSVNGTTGSATFMSPLRGSFSLELDRFGVGVYDNNLTSHVIALRSNEMDGDRNYLWLNMSKRPDFAYIISLASREFRNPLAKIPQALDSTTSLEGDGMGISDLENAKEYGYPVRCIKD</sequence>
<dbReference type="AlphaFoldDB" id="A0A6P1QW19"/>
<proteinExistence type="predicted"/>
<dbReference type="OrthoDB" id="1453974at2"/>
<gene>
    <name evidence="1" type="ORF">DBX24_02730</name>
</gene>